<dbReference type="GO" id="GO:0016491">
    <property type="term" value="F:oxidoreductase activity"/>
    <property type="evidence" value="ECO:0007669"/>
    <property type="project" value="InterPro"/>
</dbReference>
<organism evidence="12 13">
    <name type="scientific">Candidatus Schekmanbacteria bacterium GWA2_38_11</name>
    <dbReference type="NCBI Taxonomy" id="1817876"/>
    <lineage>
        <taxon>Bacteria</taxon>
        <taxon>Candidatus Schekmaniibacteriota</taxon>
    </lineage>
</organism>
<name>A0A1F7RHV2_9BACT</name>
<dbReference type="Gene3D" id="1.20.810.10">
    <property type="entry name" value="Cytochrome Bc1 Complex, Chain C"/>
    <property type="match status" value="1"/>
</dbReference>
<dbReference type="EMBL" id="MGDB01000097">
    <property type="protein sequence ID" value="OGL40527.1"/>
    <property type="molecule type" value="Genomic_DNA"/>
</dbReference>
<dbReference type="GO" id="GO:0009055">
    <property type="term" value="F:electron transfer activity"/>
    <property type="evidence" value="ECO:0007669"/>
    <property type="project" value="InterPro"/>
</dbReference>
<reference evidence="12 13" key="1">
    <citation type="journal article" date="2016" name="Nat. Commun.">
        <title>Thousands of microbial genomes shed light on interconnected biogeochemical processes in an aquifer system.</title>
        <authorList>
            <person name="Anantharaman K."/>
            <person name="Brown C.T."/>
            <person name="Hug L.A."/>
            <person name="Sharon I."/>
            <person name="Castelle C.J."/>
            <person name="Probst A.J."/>
            <person name="Thomas B.C."/>
            <person name="Singh A."/>
            <person name="Wilkins M.J."/>
            <person name="Karaoz U."/>
            <person name="Brodie E.L."/>
            <person name="Williams K.H."/>
            <person name="Hubbard S.S."/>
            <person name="Banfield J.F."/>
        </authorList>
    </citation>
    <scope>NUCLEOTIDE SEQUENCE [LARGE SCALE GENOMIC DNA]</scope>
</reference>
<dbReference type="AlphaFoldDB" id="A0A1F7RHV2"/>
<feature type="transmembrane region" description="Helical" evidence="10">
    <location>
        <begin position="122"/>
        <end position="142"/>
    </location>
</feature>
<keyword evidence="4 10" id="KW-0812">Transmembrane</keyword>
<dbReference type="GO" id="GO:0046872">
    <property type="term" value="F:metal ion binding"/>
    <property type="evidence" value="ECO:0007669"/>
    <property type="project" value="UniProtKB-KW"/>
</dbReference>
<evidence type="ECO:0000256" key="9">
    <source>
        <dbReference type="ARBA" id="ARBA00023136"/>
    </source>
</evidence>
<dbReference type="InterPro" id="IPR036150">
    <property type="entry name" value="Cyt_b/b6_C_sf"/>
</dbReference>
<keyword evidence="6" id="KW-0249">Electron transport</keyword>
<evidence type="ECO:0000256" key="8">
    <source>
        <dbReference type="ARBA" id="ARBA00023004"/>
    </source>
</evidence>
<dbReference type="Proteomes" id="UP000178526">
    <property type="component" value="Unassembled WGS sequence"/>
</dbReference>
<keyword evidence="7 10" id="KW-1133">Transmembrane helix</keyword>
<feature type="transmembrane region" description="Helical" evidence="10">
    <location>
        <begin position="28"/>
        <end position="47"/>
    </location>
</feature>
<dbReference type="InterPro" id="IPR005798">
    <property type="entry name" value="Cyt_b/b6_C"/>
</dbReference>
<accession>A0A1F7RHV2</accession>
<proteinExistence type="predicted"/>
<evidence type="ECO:0000256" key="10">
    <source>
        <dbReference type="SAM" id="Phobius"/>
    </source>
</evidence>
<dbReference type="GO" id="GO:0016020">
    <property type="term" value="C:membrane"/>
    <property type="evidence" value="ECO:0007669"/>
    <property type="project" value="UniProtKB-SubCell"/>
</dbReference>
<comment type="caution">
    <text evidence="12">The sequence shown here is derived from an EMBL/GenBank/DDBJ whole genome shotgun (WGS) entry which is preliminary data.</text>
</comment>
<dbReference type="InterPro" id="IPR027387">
    <property type="entry name" value="Cytb/b6-like_sf"/>
</dbReference>
<evidence type="ECO:0000313" key="13">
    <source>
        <dbReference type="Proteomes" id="UP000178526"/>
    </source>
</evidence>
<protein>
    <recommendedName>
        <fullName evidence="11">Cytochrome b/b6 C-terminal region profile domain-containing protein</fullName>
    </recommendedName>
</protein>
<evidence type="ECO:0000256" key="4">
    <source>
        <dbReference type="ARBA" id="ARBA00022692"/>
    </source>
</evidence>
<evidence type="ECO:0000256" key="2">
    <source>
        <dbReference type="ARBA" id="ARBA00022448"/>
    </source>
</evidence>
<keyword evidence="2" id="KW-0813">Transport</keyword>
<dbReference type="PROSITE" id="PS51003">
    <property type="entry name" value="CYTB_CTER"/>
    <property type="match status" value="1"/>
</dbReference>
<keyword evidence="9 10" id="KW-0472">Membrane</keyword>
<dbReference type="Pfam" id="PF00032">
    <property type="entry name" value="Cytochrom_B_C"/>
    <property type="match status" value="1"/>
</dbReference>
<evidence type="ECO:0000256" key="1">
    <source>
        <dbReference type="ARBA" id="ARBA00004141"/>
    </source>
</evidence>
<evidence type="ECO:0000256" key="7">
    <source>
        <dbReference type="ARBA" id="ARBA00022989"/>
    </source>
</evidence>
<evidence type="ECO:0000256" key="3">
    <source>
        <dbReference type="ARBA" id="ARBA00022617"/>
    </source>
</evidence>
<keyword evidence="5" id="KW-0479">Metal-binding</keyword>
<feature type="transmembrane region" description="Helical" evidence="10">
    <location>
        <begin position="91"/>
        <end position="110"/>
    </location>
</feature>
<keyword evidence="3" id="KW-0349">Heme</keyword>
<evidence type="ECO:0000313" key="12">
    <source>
        <dbReference type="EMBL" id="OGL40527.1"/>
    </source>
</evidence>
<keyword evidence="8" id="KW-0408">Iron</keyword>
<dbReference type="SUPFAM" id="SSF81648">
    <property type="entry name" value="a domain/subunit of cytochrome bc1 complex (Ubiquinol-cytochrome c reductase)"/>
    <property type="match status" value="1"/>
</dbReference>
<gene>
    <name evidence="12" type="ORF">A2042_03920</name>
</gene>
<evidence type="ECO:0000256" key="5">
    <source>
        <dbReference type="ARBA" id="ARBA00022723"/>
    </source>
</evidence>
<comment type="subcellular location">
    <subcellularLocation>
        <location evidence="1">Membrane</location>
        <topology evidence="1">Multi-pass membrane protein</topology>
    </subcellularLocation>
</comment>
<sequence>MDNKEVDTKKEWEEEGIPFFPNHLLKEVIVAFLIIAVLLTLATFYPAPMEPPADPFTTPEHIKPEWYFLAAYQGLKAAEFLGFLGQWAPKVLGVFAQGLIIALLVLFPFLDKNPERNPKKRLFAIFLGIIGVVGFIFLTIWGRVS</sequence>
<evidence type="ECO:0000259" key="11">
    <source>
        <dbReference type="PROSITE" id="PS51003"/>
    </source>
</evidence>
<evidence type="ECO:0000256" key="6">
    <source>
        <dbReference type="ARBA" id="ARBA00022982"/>
    </source>
</evidence>
<feature type="domain" description="Cytochrome b/b6 C-terminal region profile" evidence="11">
    <location>
        <begin position="9"/>
        <end position="145"/>
    </location>
</feature>